<dbReference type="InterPro" id="IPR039426">
    <property type="entry name" value="TonB-dep_rcpt-like"/>
</dbReference>
<dbReference type="Gene3D" id="2.40.170.20">
    <property type="entry name" value="TonB-dependent receptor, beta-barrel domain"/>
    <property type="match status" value="1"/>
</dbReference>
<evidence type="ECO:0000256" key="4">
    <source>
        <dbReference type="ARBA" id="ARBA00022692"/>
    </source>
</evidence>
<comment type="subcellular location">
    <subcellularLocation>
        <location evidence="1 7">Cell outer membrane</location>
        <topology evidence="1 7">Multi-pass membrane protein</topology>
    </subcellularLocation>
</comment>
<dbReference type="GO" id="GO:0009279">
    <property type="term" value="C:cell outer membrane"/>
    <property type="evidence" value="ECO:0007669"/>
    <property type="project" value="UniProtKB-SubCell"/>
</dbReference>
<organism evidence="10 11">
    <name type="scientific">Epilithonimonas vandammei</name>
    <dbReference type="NCBI Taxonomy" id="2487072"/>
    <lineage>
        <taxon>Bacteria</taxon>
        <taxon>Pseudomonadati</taxon>
        <taxon>Bacteroidota</taxon>
        <taxon>Flavobacteriia</taxon>
        <taxon>Flavobacteriales</taxon>
        <taxon>Weeksellaceae</taxon>
        <taxon>Chryseobacterium group</taxon>
        <taxon>Epilithonimonas</taxon>
    </lineage>
</organism>
<dbReference type="Gene3D" id="2.170.130.10">
    <property type="entry name" value="TonB-dependent receptor, plug domain"/>
    <property type="match status" value="1"/>
</dbReference>
<dbReference type="NCBIfam" id="TIGR04056">
    <property type="entry name" value="OMP_RagA_SusC"/>
    <property type="match status" value="1"/>
</dbReference>
<dbReference type="SUPFAM" id="SSF56935">
    <property type="entry name" value="Porins"/>
    <property type="match status" value="1"/>
</dbReference>
<evidence type="ECO:0000256" key="3">
    <source>
        <dbReference type="ARBA" id="ARBA00022452"/>
    </source>
</evidence>
<evidence type="ECO:0000256" key="2">
    <source>
        <dbReference type="ARBA" id="ARBA00022448"/>
    </source>
</evidence>
<keyword evidence="8" id="KW-0732">Signal</keyword>
<keyword evidence="11" id="KW-1185">Reference proteome</keyword>
<evidence type="ECO:0000256" key="6">
    <source>
        <dbReference type="ARBA" id="ARBA00023237"/>
    </source>
</evidence>
<feature type="domain" description="TonB-dependent receptor plug" evidence="9">
    <location>
        <begin position="50"/>
        <end position="174"/>
    </location>
</feature>
<evidence type="ECO:0000256" key="5">
    <source>
        <dbReference type="ARBA" id="ARBA00023136"/>
    </source>
</evidence>
<keyword evidence="2 7" id="KW-0813">Transport</keyword>
<dbReference type="EMBL" id="CP034161">
    <property type="protein sequence ID" value="AZI40791.1"/>
    <property type="molecule type" value="Genomic_DNA"/>
</dbReference>
<dbReference type="InterPro" id="IPR023996">
    <property type="entry name" value="TonB-dep_OMP_SusC/RagA"/>
</dbReference>
<evidence type="ECO:0000256" key="1">
    <source>
        <dbReference type="ARBA" id="ARBA00004571"/>
    </source>
</evidence>
<dbReference type="Pfam" id="PF07715">
    <property type="entry name" value="Plug"/>
    <property type="match status" value="1"/>
</dbReference>
<evidence type="ECO:0000256" key="8">
    <source>
        <dbReference type="SAM" id="SignalP"/>
    </source>
</evidence>
<gene>
    <name evidence="10" type="ORF">EIB74_12865</name>
</gene>
<dbReference type="AlphaFoldDB" id="A0A3G8YHH4"/>
<name>A0A3G8YHH4_9FLAO</name>
<reference evidence="11" key="1">
    <citation type="submission" date="2018-11" db="EMBL/GenBank/DDBJ databases">
        <title>Proposal to divide the Flavobacteriaceae and reorganize its genera based on Amino Acid Identity values calculated from whole genome sequences.</title>
        <authorList>
            <person name="Nicholson A.C."/>
            <person name="Gulvik C.A."/>
            <person name="Whitney A.M."/>
            <person name="Humrighouse B.W."/>
            <person name="Bell M."/>
            <person name="Holmes B."/>
            <person name="Steigerwalt A.B."/>
            <person name="Villarma A."/>
            <person name="Sheth M."/>
            <person name="Batra D."/>
            <person name="Pryor J."/>
            <person name="Bernardet J.-F."/>
            <person name="Hugo C."/>
            <person name="Kampfer P."/>
            <person name="Newman J.D."/>
            <person name="McQuiston J.R."/>
        </authorList>
    </citation>
    <scope>NUCLEOTIDE SEQUENCE [LARGE SCALE GENOMIC DNA]</scope>
    <source>
        <strain evidence="11">F5649</strain>
    </source>
</reference>
<evidence type="ECO:0000256" key="7">
    <source>
        <dbReference type="PROSITE-ProRule" id="PRU01360"/>
    </source>
</evidence>
<sequence>MKKLTTSVLAVVLSSSFAVVSAQKVQDTAKTQDIEGVVVTALGIKREQKAIGYAAQEIKGDLITASRQTNAISSLSGNVAGVQVTASSASMGGSTRITLRGVGSITGDNRPLIVVDGIPFNNSNFNTGNTARGAGGVDYGDTSADINPDDIESIVVLKGGPAAALYGARAIHGAIVYTTKRGKGGKTQITLNSGVSFDHIYKMPNLQREYGQGSQDTFSTANINGQTFNVAEYAVDESWGPKYDPNLLYLPWYAFDPEFSNDYLKAVPWVAPKHDVDSFFKTGVTYNNNISISRSFEKTGVRFSYSNVRTEGIFPNSHLNKNTLNLSVTSQLSDKLKMDVGLTYNLNDAFNRPEQGYGDNSVAQKFFQWGARSLDFSKLKDYKLANGQQRGWNRTSWDNATLKYSDNPYWTAYENYTTDKRQRVYGNASLTYNFTKDFYAVGNLLGDVYSFTNDTRVAIGSQAQSGYTINKRNFSEYNYELRLHFDKKFGDFSINSFVGTNMRQAKADLIAAQTNGGLVIPNFYNLNNGAAAATVTYTSNYKRVYSLYESVSLGYKDIFFVDATNRTDWSSALPNKPYNYPSISGSIVFSSLVNAPWLNFAKIRGGWANISSDTDPYELVNVYDVRIPFLGFPRYSNTDISKNPNLVSENKKTVELGLEARMFNNRFGIDLTLYDAKVTDQIIPLPIDGGTGAIRANINVGEMSNKGIEVVLNGKILKSQDFSWDMTLNFAKNENKLVELSDTSKTLGLANAPFRVGVYAVEGMKYGQIYGTDYTYDNNGNRIIGANGYYTPTSTPVYLGSYLPDWNGGLRNTFRYKNITLSALIDRQKGGKYFSTSHMWGMYSGMLDKTANNGIRENGIVLDGVVRQADGSFVQNTKVLDAYTYATKHYNVVDAANVFDASYWKLREVTLGYTLPKGLLGDAISDVTVTAFARNLFTWGLAWDIDPETASYSSNNVQGLEGGSLPSTRTYGFNVQFKF</sequence>
<dbReference type="InterPro" id="IPR012910">
    <property type="entry name" value="Plug_dom"/>
</dbReference>
<proteinExistence type="inferred from homology"/>
<evidence type="ECO:0000313" key="10">
    <source>
        <dbReference type="EMBL" id="AZI40791.1"/>
    </source>
</evidence>
<dbReference type="RefSeq" id="WP_124803475.1">
    <property type="nucleotide sequence ID" value="NZ_CP034161.1"/>
</dbReference>
<protein>
    <submittedName>
        <fullName evidence="10">SusC/RagA family TonB-linked outer membrane protein</fullName>
    </submittedName>
</protein>
<dbReference type="InterPro" id="IPR036942">
    <property type="entry name" value="Beta-barrel_TonB_sf"/>
</dbReference>
<keyword evidence="5 7" id="KW-0472">Membrane</keyword>
<evidence type="ECO:0000259" key="9">
    <source>
        <dbReference type="Pfam" id="PF07715"/>
    </source>
</evidence>
<dbReference type="InterPro" id="IPR037066">
    <property type="entry name" value="Plug_dom_sf"/>
</dbReference>
<feature type="chain" id="PRO_5018130708" evidence="8">
    <location>
        <begin position="22"/>
        <end position="979"/>
    </location>
</feature>
<keyword evidence="6 7" id="KW-0998">Cell outer membrane</keyword>
<evidence type="ECO:0000313" key="11">
    <source>
        <dbReference type="Proteomes" id="UP000281810"/>
    </source>
</evidence>
<dbReference type="PROSITE" id="PS52016">
    <property type="entry name" value="TONB_DEPENDENT_REC_3"/>
    <property type="match status" value="1"/>
</dbReference>
<keyword evidence="3 7" id="KW-1134">Transmembrane beta strand</keyword>
<feature type="signal peptide" evidence="8">
    <location>
        <begin position="1"/>
        <end position="21"/>
    </location>
</feature>
<accession>A0A3G8YHH4</accession>
<dbReference type="OrthoDB" id="9768177at2"/>
<comment type="similarity">
    <text evidence="7">Belongs to the TonB-dependent receptor family.</text>
</comment>
<dbReference type="Proteomes" id="UP000281810">
    <property type="component" value="Chromosome"/>
</dbReference>
<keyword evidence="4 7" id="KW-0812">Transmembrane</keyword>